<comment type="caution">
    <text evidence="2">The sequence shown here is derived from an EMBL/GenBank/DDBJ whole genome shotgun (WGS) entry which is preliminary data.</text>
</comment>
<dbReference type="AlphaFoldDB" id="A0AAV9BZD7"/>
<feature type="region of interest" description="Disordered" evidence="1">
    <location>
        <begin position="24"/>
        <end position="101"/>
    </location>
</feature>
<evidence type="ECO:0000256" key="1">
    <source>
        <dbReference type="SAM" id="MobiDB-lite"/>
    </source>
</evidence>
<feature type="compositionally biased region" description="Polar residues" evidence="1">
    <location>
        <begin position="37"/>
        <end position="57"/>
    </location>
</feature>
<name>A0AAV9BZD7_ACOCL</name>
<organism evidence="2 3">
    <name type="scientific">Acorus calamus</name>
    <name type="common">Sweet flag</name>
    <dbReference type="NCBI Taxonomy" id="4465"/>
    <lineage>
        <taxon>Eukaryota</taxon>
        <taxon>Viridiplantae</taxon>
        <taxon>Streptophyta</taxon>
        <taxon>Embryophyta</taxon>
        <taxon>Tracheophyta</taxon>
        <taxon>Spermatophyta</taxon>
        <taxon>Magnoliopsida</taxon>
        <taxon>Liliopsida</taxon>
        <taxon>Acoraceae</taxon>
        <taxon>Acorus</taxon>
    </lineage>
</organism>
<dbReference type="EMBL" id="JAUJYO010000022">
    <property type="protein sequence ID" value="KAK1281832.1"/>
    <property type="molecule type" value="Genomic_DNA"/>
</dbReference>
<protein>
    <submittedName>
        <fullName evidence="2">Uncharacterized protein</fullName>
    </submittedName>
</protein>
<feature type="compositionally biased region" description="Polar residues" evidence="1">
    <location>
        <begin position="70"/>
        <end position="81"/>
    </location>
</feature>
<sequence length="141" mass="15301">MTHVPHDCTDLDVLNAASQEDLQISPDVDDCAAPASSYPSSTRLLESNTVDGSSDVSTFEDPHDGDKPNVNGQSAVTTTSVFELPHENKPDTSSDSEISSRPLFESAVPEYSLPYAVKIHSPNSPYDWSVLKDLLVSNHDR</sequence>
<proteinExistence type="predicted"/>
<keyword evidence="3" id="KW-1185">Reference proteome</keyword>
<dbReference type="Proteomes" id="UP001180020">
    <property type="component" value="Unassembled WGS sequence"/>
</dbReference>
<gene>
    <name evidence="2" type="ORF">QJS10_CPB22g00797</name>
</gene>
<accession>A0AAV9BZD7</accession>
<reference evidence="2" key="2">
    <citation type="submission" date="2023-06" db="EMBL/GenBank/DDBJ databases">
        <authorList>
            <person name="Ma L."/>
            <person name="Liu K.-W."/>
            <person name="Li Z."/>
            <person name="Hsiao Y.-Y."/>
            <person name="Qi Y."/>
            <person name="Fu T."/>
            <person name="Tang G."/>
            <person name="Zhang D."/>
            <person name="Sun W.-H."/>
            <person name="Liu D.-K."/>
            <person name="Li Y."/>
            <person name="Chen G.-Z."/>
            <person name="Liu X.-D."/>
            <person name="Liao X.-Y."/>
            <person name="Jiang Y.-T."/>
            <person name="Yu X."/>
            <person name="Hao Y."/>
            <person name="Huang J."/>
            <person name="Zhao X.-W."/>
            <person name="Ke S."/>
            <person name="Chen Y.-Y."/>
            <person name="Wu W.-L."/>
            <person name="Hsu J.-L."/>
            <person name="Lin Y.-F."/>
            <person name="Huang M.-D."/>
            <person name="Li C.-Y."/>
            <person name="Huang L."/>
            <person name="Wang Z.-W."/>
            <person name="Zhao X."/>
            <person name="Zhong W.-Y."/>
            <person name="Peng D.-H."/>
            <person name="Ahmad S."/>
            <person name="Lan S."/>
            <person name="Zhang J.-S."/>
            <person name="Tsai W.-C."/>
            <person name="Van De Peer Y."/>
            <person name="Liu Z.-J."/>
        </authorList>
    </citation>
    <scope>NUCLEOTIDE SEQUENCE</scope>
    <source>
        <strain evidence="2">CP</strain>
        <tissue evidence="2">Leaves</tissue>
    </source>
</reference>
<evidence type="ECO:0000313" key="3">
    <source>
        <dbReference type="Proteomes" id="UP001180020"/>
    </source>
</evidence>
<reference evidence="2" key="1">
    <citation type="journal article" date="2023" name="Nat. Commun.">
        <title>Diploid and tetraploid genomes of Acorus and the evolution of monocots.</title>
        <authorList>
            <person name="Ma L."/>
            <person name="Liu K.W."/>
            <person name="Li Z."/>
            <person name="Hsiao Y.Y."/>
            <person name="Qi Y."/>
            <person name="Fu T."/>
            <person name="Tang G.D."/>
            <person name="Zhang D."/>
            <person name="Sun W.H."/>
            <person name="Liu D.K."/>
            <person name="Li Y."/>
            <person name="Chen G.Z."/>
            <person name="Liu X.D."/>
            <person name="Liao X.Y."/>
            <person name="Jiang Y.T."/>
            <person name="Yu X."/>
            <person name="Hao Y."/>
            <person name="Huang J."/>
            <person name="Zhao X.W."/>
            <person name="Ke S."/>
            <person name="Chen Y.Y."/>
            <person name="Wu W.L."/>
            <person name="Hsu J.L."/>
            <person name="Lin Y.F."/>
            <person name="Huang M.D."/>
            <person name="Li C.Y."/>
            <person name="Huang L."/>
            <person name="Wang Z.W."/>
            <person name="Zhao X."/>
            <person name="Zhong W.Y."/>
            <person name="Peng D.H."/>
            <person name="Ahmad S."/>
            <person name="Lan S."/>
            <person name="Zhang J.S."/>
            <person name="Tsai W.C."/>
            <person name="Van de Peer Y."/>
            <person name="Liu Z.J."/>
        </authorList>
    </citation>
    <scope>NUCLEOTIDE SEQUENCE</scope>
    <source>
        <strain evidence="2">CP</strain>
    </source>
</reference>
<evidence type="ECO:0000313" key="2">
    <source>
        <dbReference type="EMBL" id="KAK1281832.1"/>
    </source>
</evidence>